<evidence type="ECO:0000256" key="1">
    <source>
        <dbReference type="SAM" id="MobiDB-lite"/>
    </source>
</evidence>
<feature type="chain" id="PRO_5021931595" description="Secreted protein" evidence="2">
    <location>
        <begin position="27"/>
        <end position="154"/>
    </location>
</feature>
<sequence length="154" mass="16958">MQRIQGHGFLLVFAQCHFMLIESAGATQNALFSSFNEDILSPCGIYQTARVKVMSARSRKRKATCLRSATRRPGVSPRPVVLPRVEPATYTQHTNMSATQSERGGGGGRGGLRKGERKECAEEEEEENFSIKVSAFSVSVSRIPASSILRFSDY</sequence>
<evidence type="ECO:0000256" key="2">
    <source>
        <dbReference type="SAM" id="SignalP"/>
    </source>
</evidence>
<proteinExistence type="predicted"/>
<evidence type="ECO:0008006" key="5">
    <source>
        <dbReference type="Google" id="ProtNLM"/>
    </source>
</evidence>
<keyword evidence="4" id="KW-1185">Reference proteome</keyword>
<evidence type="ECO:0000313" key="4">
    <source>
        <dbReference type="Proteomes" id="UP000319801"/>
    </source>
</evidence>
<accession>A0A556V992</accession>
<feature type="compositionally biased region" description="Polar residues" evidence="1">
    <location>
        <begin position="90"/>
        <end position="101"/>
    </location>
</feature>
<gene>
    <name evidence="3" type="ORF">Baya_14537</name>
</gene>
<dbReference type="AlphaFoldDB" id="A0A556V992"/>
<keyword evidence="2" id="KW-0732">Signal</keyword>
<dbReference type="EMBL" id="VCAZ01000168">
    <property type="protein sequence ID" value="TTB41857.1"/>
    <property type="molecule type" value="Genomic_DNA"/>
</dbReference>
<reference evidence="3 4" key="1">
    <citation type="journal article" date="2019" name="Genome Biol. Evol.">
        <title>Whole-Genome Sequencing of the Giant Devil Catfish, Bagarius yarrelli.</title>
        <authorList>
            <person name="Jiang W."/>
            <person name="Lv Y."/>
            <person name="Cheng L."/>
            <person name="Yang K."/>
            <person name="Chao B."/>
            <person name="Wang X."/>
            <person name="Li Y."/>
            <person name="Pan X."/>
            <person name="You X."/>
            <person name="Zhang Y."/>
            <person name="Yang J."/>
            <person name="Li J."/>
            <person name="Zhang X."/>
            <person name="Liu S."/>
            <person name="Sun C."/>
            <person name="Yang J."/>
            <person name="Shi Q."/>
        </authorList>
    </citation>
    <scope>NUCLEOTIDE SEQUENCE [LARGE SCALE GENOMIC DNA]</scope>
    <source>
        <strain evidence="3">JWS20170419001</strain>
        <tissue evidence="3">Muscle</tissue>
    </source>
</reference>
<feature type="region of interest" description="Disordered" evidence="1">
    <location>
        <begin position="90"/>
        <end position="126"/>
    </location>
</feature>
<dbReference type="Proteomes" id="UP000319801">
    <property type="component" value="Unassembled WGS sequence"/>
</dbReference>
<protein>
    <recommendedName>
        <fullName evidence="5">Secreted protein</fullName>
    </recommendedName>
</protein>
<evidence type="ECO:0000313" key="3">
    <source>
        <dbReference type="EMBL" id="TTB41857.1"/>
    </source>
</evidence>
<organism evidence="3 4">
    <name type="scientific">Bagarius yarrelli</name>
    <name type="common">Goonch</name>
    <name type="synonym">Bagrus yarrelli</name>
    <dbReference type="NCBI Taxonomy" id="175774"/>
    <lineage>
        <taxon>Eukaryota</taxon>
        <taxon>Metazoa</taxon>
        <taxon>Chordata</taxon>
        <taxon>Craniata</taxon>
        <taxon>Vertebrata</taxon>
        <taxon>Euteleostomi</taxon>
        <taxon>Actinopterygii</taxon>
        <taxon>Neopterygii</taxon>
        <taxon>Teleostei</taxon>
        <taxon>Ostariophysi</taxon>
        <taxon>Siluriformes</taxon>
        <taxon>Sisoridae</taxon>
        <taxon>Sisorinae</taxon>
        <taxon>Bagarius</taxon>
    </lineage>
</organism>
<comment type="caution">
    <text evidence="3">The sequence shown here is derived from an EMBL/GenBank/DDBJ whole genome shotgun (WGS) entry which is preliminary data.</text>
</comment>
<name>A0A556V992_BAGYA</name>
<feature type="signal peptide" evidence="2">
    <location>
        <begin position="1"/>
        <end position="26"/>
    </location>
</feature>